<dbReference type="EMBL" id="FJOG01000087">
    <property type="protein sequence ID" value="CZR69969.1"/>
    <property type="molecule type" value="Genomic_DNA"/>
</dbReference>
<evidence type="ECO:0008006" key="3">
    <source>
        <dbReference type="Google" id="ProtNLM"/>
    </source>
</evidence>
<proteinExistence type="predicted"/>
<dbReference type="OrthoDB" id="412093at2759"/>
<gene>
    <name evidence="1" type="ORF">PAC_19870</name>
</gene>
<dbReference type="AlphaFoldDB" id="A0A1L7XY84"/>
<keyword evidence="2" id="KW-1185">Reference proteome</keyword>
<reference evidence="1 2" key="1">
    <citation type="submission" date="2016-03" db="EMBL/GenBank/DDBJ databases">
        <authorList>
            <person name="Ploux O."/>
        </authorList>
    </citation>
    <scope>NUCLEOTIDE SEQUENCE [LARGE SCALE GENOMIC DNA]</scope>
    <source>
        <strain evidence="1 2">UAMH 11012</strain>
    </source>
</reference>
<name>A0A1L7XY84_9HELO</name>
<accession>A0A1L7XY84</accession>
<evidence type="ECO:0000313" key="2">
    <source>
        <dbReference type="Proteomes" id="UP000184330"/>
    </source>
</evidence>
<evidence type="ECO:0000313" key="1">
    <source>
        <dbReference type="EMBL" id="CZR69969.1"/>
    </source>
</evidence>
<dbReference type="Proteomes" id="UP000184330">
    <property type="component" value="Unassembled WGS sequence"/>
</dbReference>
<organism evidence="1 2">
    <name type="scientific">Phialocephala subalpina</name>
    <dbReference type="NCBI Taxonomy" id="576137"/>
    <lineage>
        <taxon>Eukaryota</taxon>
        <taxon>Fungi</taxon>
        <taxon>Dikarya</taxon>
        <taxon>Ascomycota</taxon>
        <taxon>Pezizomycotina</taxon>
        <taxon>Leotiomycetes</taxon>
        <taxon>Helotiales</taxon>
        <taxon>Mollisiaceae</taxon>
        <taxon>Phialocephala</taxon>
        <taxon>Phialocephala fortinii species complex</taxon>
    </lineage>
</organism>
<protein>
    <recommendedName>
        <fullName evidence="3">Aspartate/glutamate racemase family protein</fullName>
    </recommendedName>
</protein>
<dbReference type="NCBIfam" id="NF005679">
    <property type="entry name" value="PRK07475.1"/>
    <property type="match status" value="1"/>
</dbReference>
<sequence>MPHSALIHSLPPLGFIAVDVHFHRPPGDPFNALTWPFPLIKEQAEGSKLGQIVTKDSYPEGFLDRFVEAGQRLASKGCVGIITSCGFLAMAQPVLASRLPIPVATSALIQIPSIRSFLPPQKSIGVITYDGTRLGPLHLSQLGISAEGIYIVGAPDDGYLRGVIRDGREYVHDEIEAELVRCAKELVEAHSDVGAIVLECTQMPPFAMAIQQAVGLPIHDVYTMGKWFYSGLVRRDEWPT</sequence>